<evidence type="ECO:0000313" key="3">
    <source>
        <dbReference type="Proteomes" id="UP000184356"/>
    </source>
</evidence>
<dbReference type="EMBL" id="KV878589">
    <property type="protein sequence ID" value="OJJ57019.1"/>
    <property type="molecule type" value="Genomic_DNA"/>
</dbReference>
<keyword evidence="1" id="KW-0175">Coiled coil</keyword>
<proteinExistence type="predicted"/>
<dbReference type="PANTHER" id="PTHR38119">
    <property type="entry name" value="BTB DOMAIN-CONTAINING PROTEIN-RELATED"/>
    <property type="match status" value="1"/>
</dbReference>
<protein>
    <submittedName>
        <fullName evidence="2">Uncharacterized protein</fullName>
    </submittedName>
</protein>
<dbReference type="STRING" id="1036612.A0A1L9TC64"/>
<dbReference type="AlphaFoldDB" id="A0A1L9TC64"/>
<evidence type="ECO:0000313" key="2">
    <source>
        <dbReference type="EMBL" id="OJJ57019.1"/>
    </source>
</evidence>
<dbReference type="Proteomes" id="UP000184356">
    <property type="component" value="Unassembled WGS sequence"/>
</dbReference>
<dbReference type="VEuPathDB" id="FungiDB:ASPSYDRAFT_1180958"/>
<gene>
    <name evidence="2" type="ORF">ASPSYDRAFT_1180958</name>
</gene>
<organism evidence="2 3">
    <name type="scientific">Aspergillus sydowii CBS 593.65</name>
    <dbReference type="NCBI Taxonomy" id="1036612"/>
    <lineage>
        <taxon>Eukaryota</taxon>
        <taxon>Fungi</taxon>
        <taxon>Dikarya</taxon>
        <taxon>Ascomycota</taxon>
        <taxon>Pezizomycotina</taxon>
        <taxon>Eurotiomycetes</taxon>
        <taxon>Eurotiomycetidae</taxon>
        <taxon>Eurotiales</taxon>
        <taxon>Aspergillaceae</taxon>
        <taxon>Aspergillus</taxon>
        <taxon>Aspergillus subgen. Nidulantes</taxon>
    </lineage>
</organism>
<keyword evidence="3" id="KW-1185">Reference proteome</keyword>
<dbReference type="PANTHER" id="PTHR38119:SF2">
    <property type="entry name" value="TRANSCRIPTION FACTOR DOMAIN-CONTAINING PROTEIN"/>
    <property type="match status" value="1"/>
</dbReference>
<sequence>MASTSLKFADGDVKGYDDSAGAMDDVQVGLCSFPMWSEQIRCAWSNIFRIFYDESLVLDTDCQSSILANCQMLLEKAEELHSADVVSRALQTSLLAFDQTLYQLISQDPVSWIKLAVSIQSGSVFQESMIHLVGKWGLLEEKERDSLPKSVRSLCAQKIQGLNDIKMAVESQVVNRLPHPRSDNAYYRETKNVFGWMALTFYQQWLCQCFVEGRNYHAPDGGAAFYRKIAAGDDSYLNEFGQTIGRFSACLEISNEQQKELKKDLDELKKAMKHIVSDLLVNQAKYDPLLNGGLSYLTCCQVREEEMPLPETLNYNLPGIKNMGMPNSDDTSNNSHFRQSFVPGPTEPLMDGSSALMDLNNNLGNDFLLSPVLQNPASSTFDSLNAFTTDPTMAWDNSVGYSSSSLNPVAPPLPPLSAMTSPSGNGLFETPSNFDQFSNLGGNTNMFDLSMTEDDYPLMQNGGGEENMAFL</sequence>
<reference evidence="3" key="1">
    <citation type="journal article" date="2017" name="Genome Biol.">
        <title>Comparative genomics reveals high biological diversity and specific adaptations in the industrially and medically important fungal genus Aspergillus.</title>
        <authorList>
            <person name="de Vries R.P."/>
            <person name="Riley R."/>
            <person name="Wiebenga A."/>
            <person name="Aguilar-Osorio G."/>
            <person name="Amillis S."/>
            <person name="Uchima C.A."/>
            <person name="Anderluh G."/>
            <person name="Asadollahi M."/>
            <person name="Askin M."/>
            <person name="Barry K."/>
            <person name="Battaglia E."/>
            <person name="Bayram O."/>
            <person name="Benocci T."/>
            <person name="Braus-Stromeyer S.A."/>
            <person name="Caldana C."/>
            <person name="Canovas D."/>
            <person name="Cerqueira G.C."/>
            <person name="Chen F."/>
            <person name="Chen W."/>
            <person name="Choi C."/>
            <person name="Clum A."/>
            <person name="Dos Santos R.A."/>
            <person name="Damasio A.R."/>
            <person name="Diallinas G."/>
            <person name="Emri T."/>
            <person name="Fekete E."/>
            <person name="Flipphi M."/>
            <person name="Freyberg S."/>
            <person name="Gallo A."/>
            <person name="Gournas C."/>
            <person name="Habgood R."/>
            <person name="Hainaut M."/>
            <person name="Harispe M.L."/>
            <person name="Henrissat B."/>
            <person name="Hilden K.S."/>
            <person name="Hope R."/>
            <person name="Hossain A."/>
            <person name="Karabika E."/>
            <person name="Karaffa L."/>
            <person name="Karanyi Z."/>
            <person name="Krasevec N."/>
            <person name="Kuo A."/>
            <person name="Kusch H."/>
            <person name="LaButti K."/>
            <person name="Lagendijk E.L."/>
            <person name="Lapidus A."/>
            <person name="Levasseur A."/>
            <person name="Lindquist E."/>
            <person name="Lipzen A."/>
            <person name="Logrieco A.F."/>
            <person name="MacCabe A."/>
            <person name="Maekelae M.R."/>
            <person name="Malavazi I."/>
            <person name="Melin P."/>
            <person name="Meyer V."/>
            <person name="Mielnichuk N."/>
            <person name="Miskei M."/>
            <person name="Molnar A.P."/>
            <person name="Mule G."/>
            <person name="Ngan C.Y."/>
            <person name="Orejas M."/>
            <person name="Orosz E."/>
            <person name="Ouedraogo J.P."/>
            <person name="Overkamp K.M."/>
            <person name="Park H.-S."/>
            <person name="Perrone G."/>
            <person name="Piumi F."/>
            <person name="Punt P.J."/>
            <person name="Ram A.F."/>
            <person name="Ramon A."/>
            <person name="Rauscher S."/>
            <person name="Record E."/>
            <person name="Riano-Pachon D.M."/>
            <person name="Robert V."/>
            <person name="Roehrig J."/>
            <person name="Ruller R."/>
            <person name="Salamov A."/>
            <person name="Salih N.S."/>
            <person name="Samson R.A."/>
            <person name="Sandor E."/>
            <person name="Sanguinetti M."/>
            <person name="Schuetze T."/>
            <person name="Sepcic K."/>
            <person name="Shelest E."/>
            <person name="Sherlock G."/>
            <person name="Sophianopoulou V."/>
            <person name="Squina F.M."/>
            <person name="Sun H."/>
            <person name="Susca A."/>
            <person name="Todd R.B."/>
            <person name="Tsang A."/>
            <person name="Unkles S.E."/>
            <person name="van de Wiele N."/>
            <person name="van Rossen-Uffink D."/>
            <person name="Oliveira J.V."/>
            <person name="Vesth T.C."/>
            <person name="Visser J."/>
            <person name="Yu J.-H."/>
            <person name="Zhou M."/>
            <person name="Andersen M.R."/>
            <person name="Archer D.B."/>
            <person name="Baker S.E."/>
            <person name="Benoit I."/>
            <person name="Brakhage A.A."/>
            <person name="Braus G.H."/>
            <person name="Fischer R."/>
            <person name="Frisvad J.C."/>
            <person name="Goldman G.H."/>
            <person name="Houbraken J."/>
            <person name="Oakley B."/>
            <person name="Pocsi I."/>
            <person name="Scazzocchio C."/>
            <person name="Seiboth B."/>
            <person name="vanKuyk P.A."/>
            <person name="Wortman J."/>
            <person name="Dyer P.S."/>
            <person name="Grigoriev I.V."/>
        </authorList>
    </citation>
    <scope>NUCLEOTIDE SEQUENCE [LARGE SCALE GENOMIC DNA]</scope>
    <source>
        <strain evidence="3">CBS 593.65</strain>
    </source>
</reference>
<evidence type="ECO:0000256" key="1">
    <source>
        <dbReference type="SAM" id="Coils"/>
    </source>
</evidence>
<accession>A0A1L9TC64</accession>
<feature type="coiled-coil region" evidence="1">
    <location>
        <begin position="251"/>
        <end position="278"/>
    </location>
</feature>
<dbReference type="RefSeq" id="XP_040700825.1">
    <property type="nucleotide sequence ID" value="XM_040840365.1"/>
</dbReference>
<dbReference type="OrthoDB" id="2129688at2759"/>
<dbReference type="GeneID" id="63756438"/>
<name>A0A1L9TC64_9EURO</name>